<comment type="caution">
    <text evidence="8">The sequence shown here is derived from an EMBL/GenBank/DDBJ whole genome shotgun (WGS) entry which is preliminary data.</text>
</comment>
<evidence type="ECO:0000313" key="8">
    <source>
        <dbReference type="EMBL" id="PJZ72550.1"/>
    </source>
</evidence>
<dbReference type="Pfam" id="PF00205">
    <property type="entry name" value="TPP_enzyme_M"/>
    <property type="match status" value="1"/>
</dbReference>
<dbReference type="InterPro" id="IPR012001">
    <property type="entry name" value="Thiamin_PyroP_enz_TPP-bd_dom"/>
</dbReference>
<dbReference type="CDD" id="cd07035">
    <property type="entry name" value="TPP_PYR_POX_like"/>
    <property type="match status" value="1"/>
</dbReference>
<sequence length="577" mass="62961">MKRSGASLAVFALEQIGVKYTFGIPGVHNTELYDELNNSKSITPVLVTHECGAAFMADAVSRSSDSIGTLVIVPAAGTTHALSGIGEAFLDGIPMLIISGGVRTDSGKKYQLHQLDQMLLLKGITKKAYYVKEHREIIPTIYEAYKTATTDECGPVFIEIPVNIQLFQGTVDSLPKFQPETRKAEIDKKSISRACTLLSESKSPGIFVGWGAREATDELIRISELLNAPVATTLQGLSVFPANHPNHVGMGFGAYSVPAGEAAFSDCDCLLAIGTRFSEIPTGSFSMKVPKNLIHVDIQPEVFSKNYPATEAIEGDAKAVLEKLIAELEKDKSLPKKKDSVGNLIRDKKENYSREWKSHNVPDRINPYLFFRGLRAQMQESDTLIVDDGNHTFLAAELYPVYYPKTFFSPTDFNSMGYCVPAAIGAKMAAPKKKVAGVVGDGAFLMTGLELITATVHSLGVVLFVFYDGELSQISQGQEIPYSRKTCTILGELKLEGIATATGAAYFSLNSNDSIEKTIREAFQLAETGRPVIVDVKIDYSKRTRFTQGVVKANLGRFPLGEKFRFIGRALLRKITG</sequence>
<dbReference type="InterPro" id="IPR045229">
    <property type="entry name" value="TPP_enz"/>
</dbReference>
<feature type="domain" description="Thiamine pyrophosphate enzyme central" evidence="4">
    <location>
        <begin position="191"/>
        <end position="324"/>
    </location>
</feature>
<dbReference type="InterPro" id="IPR029035">
    <property type="entry name" value="DHS-like_NAD/FAD-binding_dom"/>
</dbReference>
<dbReference type="InterPro" id="IPR011766">
    <property type="entry name" value="TPP_enzyme_TPP-bd"/>
</dbReference>
<dbReference type="InterPro" id="IPR012000">
    <property type="entry name" value="Thiamin_PyroP_enz_cen_dom"/>
</dbReference>
<reference evidence="9 10" key="1">
    <citation type="submission" date="2017-07" db="EMBL/GenBank/DDBJ databases">
        <title>Leptospira spp. isolated from tropical soils.</title>
        <authorList>
            <person name="Thibeaux R."/>
            <person name="Iraola G."/>
            <person name="Ferres I."/>
            <person name="Bierque E."/>
            <person name="Girault D."/>
            <person name="Soupe-Gilbert M.-E."/>
            <person name="Picardeau M."/>
            <person name="Goarant C."/>
        </authorList>
    </citation>
    <scope>NUCLEOTIDE SEQUENCE [LARGE SCALE GENOMIC DNA]</scope>
    <source>
        <strain evidence="8 10">FH1-B-B1</strain>
        <strain evidence="7 9">FH1-B-C1</strain>
    </source>
</reference>
<dbReference type="GO" id="GO:0005948">
    <property type="term" value="C:acetolactate synthase complex"/>
    <property type="evidence" value="ECO:0007669"/>
    <property type="project" value="TreeGrafter"/>
</dbReference>
<dbReference type="CDD" id="cd00568">
    <property type="entry name" value="TPP_enzymes"/>
    <property type="match status" value="1"/>
</dbReference>
<evidence type="ECO:0000313" key="10">
    <source>
        <dbReference type="Proteomes" id="UP000231990"/>
    </source>
</evidence>
<dbReference type="PANTHER" id="PTHR18968:SF13">
    <property type="entry name" value="ACETOLACTATE SYNTHASE CATALYTIC SUBUNIT, MITOCHONDRIAL"/>
    <property type="match status" value="1"/>
</dbReference>
<evidence type="ECO:0000259" key="5">
    <source>
        <dbReference type="Pfam" id="PF02775"/>
    </source>
</evidence>
<dbReference type="OrthoDB" id="4494979at2"/>
<dbReference type="GO" id="GO:0050660">
    <property type="term" value="F:flavin adenine dinucleotide binding"/>
    <property type="evidence" value="ECO:0007669"/>
    <property type="project" value="TreeGrafter"/>
</dbReference>
<accession>A0A2M9ZKF9</accession>
<feature type="domain" description="Thiamine pyrophosphate enzyme N-terminal TPP-binding" evidence="6">
    <location>
        <begin position="5"/>
        <end position="118"/>
    </location>
</feature>
<evidence type="ECO:0000256" key="3">
    <source>
        <dbReference type="RuleBase" id="RU362132"/>
    </source>
</evidence>
<dbReference type="EMBL" id="NPDY01000032">
    <property type="protein sequence ID" value="PJZ68132.1"/>
    <property type="molecule type" value="Genomic_DNA"/>
</dbReference>
<dbReference type="Pfam" id="PF02776">
    <property type="entry name" value="TPP_enzyme_N"/>
    <property type="match status" value="1"/>
</dbReference>
<evidence type="ECO:0000313" key="9">
    <source>
        <dbReference type="Proteomes" id="UP000231962"/>
    </source>
</evidence>
<dbReference type="SUPFAM" id="SSF52467">
    <property type="entry name" value="DHS-like NAD/FAD-binding domain"/>
    <property type="match status" value="1"/>
</dbReference>
<dbReference type="InterPro" id="IPR029061">
    <property type="entry name" value="THDP-binding"/>
</dbReference>
<keyword evidence="2 3" id="KW-0786">Thiamine pyrophosphate</keyword>
<evidence type="ECO:0000259" key="4">
    <source>
        <dbReference type="Pfam" id="PF00205"/>
    </source>
</evidence>
<dbReference type="Gene3D" id="3.40.50.970">
    <property type="match status" value="2"/>
</dbReference>
<proteinExistence type="inferred from homology"/>
<dbReference type="Gene3D" id="3.40.50.1220">
    <property type="entry name" value="TPP-binding domain"/>
    <property type="match status" value="1"/>
</dbReference>
<dbReference type="GO" id="GO:0030976">
    <property type="term" value="F:thiamine pyrophosphate binding"/>
    <property type="evidence" value="ECO:0007669"/>
    <property type="project" value="InterPro"/>
</dbReference>
<keyword evidence="9" id="KW-1185">Reference proteome</keyword>
<dbReference type="GO" id="GO:0003984">
    <property type="term" value="F:acetolactate synthase activity"/>
    <property type="evidence" value="ECO:0007669"/>
    <property type="project" value="TreeGrafter"/>
</dbReference>
<feature type="domain" description="Thiamine pyrophosphate enzyme TPP-binding" evidence="5">
    <location>
        <begin position="389"/>
        <end position="536"/>
    </location>
</feature>
<evidence type="ECO:0000313" key="7">
    <source>
        <dbReference type="EMBL" id="PJZ68132.1"/>
    </source>
</evidence>
<evidence type="ECO:0000256" key="1">
    <source>
        <dbReference type="ARBA" id="ARBA00007812"/>
    </source>
</evidence>
<dbReference type="AlphaFoldDB" id="A0A2M9ZKF9"/>
<dbReference type="SUPFAM" id="SSF52518">
    <property type="entry name" value="Thiamin diphosphate-binding fold (THDP-binding)"/>
    <property type="match status" value="2"/>
</dbReference>
<protein>
    <submittedName>
        <fullName evidence="8">Acetolactate synthase large subunit</fullName>
    </submittedName>
</protein>
<evidence type="ECO:0000256" key="2">
    <source>
        <dbReference type="ARBA" id="ARBA00023052"/>
    </source>
</evidence>
<dbReference type="Pfam" id="PF02775">
    <property type="entry name" value="TPP_enzyme_C"/>
    <property type="match status" value="1"/>
</dbReference>
<comment type="similarity">
    <text evidence="1 3">Belongs to the TPP enzyme family.</text>
</comment>
<name>A0A2M9ZKF9_9LEPT</name>
<dbReference type="GO" id="GO:0009099">
    <property type="term" value="P:L-valine biosynthetic process"/>
    <property type="evidence" value="ECO:0007669"/>
    <property type="project" value="TreeGrafter"/>
</dbReference>
<evidence type="ECO:0000259" key="6">
    <source>
        <dbReference type="Pfam" id="PF02776"/>
    </source>
</evidence>
<gene>
    <name evidence="7" type="ORF">CH360_17695</name>
    <name evidence="8" type="ORF">CH373_14175</name>
</gene>
<dbReference type="GO" id="GO:0009097">
    <property type="term" value="P:isoleucine biosynthetic process"/>
    <property type="evidence" value="ECO:0007669"/>
    <property type="project" value="TreeGrafter"/>
</dbReference>
<dbReference type="Proteomes" id="UP000231990">
    <property type="component" value="Unassembled WGS sequence"/>
</dbReference>
<dbReference type="GO" id="GO:0000287">
    <property type="term" value="F:magnesium ion binding"/>
    <property type="evidence" value="ECO:0007669"/>
    <property type="project" value="InterPro"/>
</dbReference>
<organism evidence="8 10">
    <name type="scientific">Leptospira perolatii</name>
    <dbReference type="NCBI Taxonomy" id="2023191"/>
    <lineage>
        <taxon>Bacteria</taxon>
        <taxon>Pseudomonadati</taxon>
        <taxon>Spirochaetota</taxon>
        <taxon>Spirochaetia</taxon>
        <taxon>Leptospirales</taxon>
        <taxon>Leptospiraceae</taxon>
        <taxon>Leptospira</taxon>
    </lineage>
</organism>
<dbReference type="EMBL" id="NPDZ01000009">
    <property type="protein sequence ID" value="PJZ72550.1"/>
    <property type="molecule type" value="Genomic_DNA"/>
</dbReference>
<dbReference type="Proteomes" id="UP000231962">
    <property type="component" value="Unassembled WGS sequence"/>
</dbReference>
<dbReference type="PANTHER" id="PTHR18968">
    <property type="entry name" value="THIAMINE PYROPHOSPHATE ENZYMES"/>
    <property type="match status" value="1"/>
</dbReference>
<dbReference type="RefSeq" id="WP_100715436.1">
    <property type="nucleotide sequence ID" value="NZ_NPDY01000032.1"/>
</dbReference>